<evidence type="ECO:0000313" key="9">
    <source>
        <dbReference type="Proteomes" id="UP000243006"/>
    </source>
</evidence>
<evidence type="ECO:0000259" key="7">
    <source>
        <dbReference type="PROSITE" id="PS51194"/>
    </source>
</evidence>
<dbReference type="SUPFAM" id="SSF52540">
    <property type="entry name" value="P-loop containing nucleoside triphosphate hydrolases"/>
    <property type="match status" value="1"/>
</dbReference>
<keyword evidence="3 8" id="KW-0347">Helicase</keyword>
<keyword evidence="4" id="KW-0067">ATP-binding</keyword>
<keyword evidence="1" id="KW-0547">Nucleotide-binding</keyword>
<evidence type="ECO:0000256" key="1">
    <source>
        <dbReference type="ARBA" id="ARBA00022741"/>
    </source>
</evidence>
<feature type="region of interest" description="Disordered" evidence="5">
    <location>
        <begin position="1"/>
        <end position="25"/>
    </location>
</feature>
<keyword evidence="2" id="KW-0378">Hydrolase</keyword>
<evidence type="ECO:0000256" key="5">
    <source>
        <dbReference type="SAM" id="MobiDB-lite"/>
    </source>
</evidence>
<dbReference type="InterPro" id="IPR050699">
    <property type="entry name" value="RNA-DNA_Helicase"/>
</dbReference>
<dbReference type="PANTHER" id="PTHR12131:SF7">
    <property type="entry name" value="EXOSOME RNA HELICASE MTR4"/>
    <property type="match status" value="1"/>
</dbReference>
<dbReference type="Pfam" id="PF00270">
    <property type="entry name" value="DEAD"/>
    <property type="match status" value="1"/>
</dbReference>
<dbReference type="CDD" id="cd18795">
    <property type="entry name" value="SF2_C_Ski2"/>
    <property type="match status" value="1"/>
</dbReference>
<dbReference type="AlphaFoldDB" id="A0A1Y3EBX6"/>
<proteinExistence type="predicted"/>
<dbReference type="GO" id="GO:0016787">
    <property type="term" value="F:hydrolase activity"/>
    <property type="evidence" value="ECO:0007669"/>
    <property type="project" value="UniProtKB-KW"/>
</dbReference>
<comment type="caution">
    <text evidence="8">The sequence shown here is derived from an EMBL/GenBank/DDBJ whole genome shotgun (WGS) entry which is preliminary data.</text>
</comment>
<evidence type="ECO:0000256" key="3">
    <source>
        <dbReference type="ARBA" id="ARBA00022806"/>
    </source>
</evidence>
<feature type="compositionally biased region" description="Acidic residues" evidence="5">
    <location>
        <begin position="1"/>
        <end position="15"/>
    </location>
</feature>
<dbReference type="Gene3D" id="3.40.50.300">
    <property type="entry name" value="P-loop containing nucleotide triphosphate hydrolases"/>
    <property type="match status" value="4"/>
</dbReference>
<evidence type="ECO:0000313" key="8">
    <source>
        <dbReference type="EMBL" id="OUC42505.1"/>
    </source>
</evidence>
<dbReference type="Proteomes" id="UP000243006">
    <property type="component" value="Unassembled WGS sequence"/>
</dbReference>
<dbReference type="GO" id="GO:0005634">
    <property type="term" value="C:nucleus"/>
    <property type="evidence" value="ECO:0007669"/>
    <property type="project" value="TreeGrafter"/>
</dbReference>
<dbReference type="InterPro" id="IPR027417">
    <property type="entry name" value="P-loop_NTPase"/>
</dbReference>
<feature type="domain" description="Helicase ATP-binding" evidence="6">
    <location>
        <begin position="150"/>
        <end position="284"/>
    </location>
</feature>
<evidence type="ECO:0000256" key="4">
    <source>
        <dbReference type="ARBA" id="ARBA00022840"/>
    </source>
</evidence>
<dbReference type="SMART" id="SM00487">
    <property type="entry name" value="DEXDc"/>
    <property type="match status" value="1"/>
</dbReference>
<dbReference type="PROSITE" id="PS51192">
    <property type="entry name" value="HELICASE_ATP_BIND_1"/>
    <property type="match status" value="1"/>
</dbReference>
<evidence type="ECO:0000259" key="6">
    <source>
        <dbReference type="PROSITE" id="PS51192"/>
    </source>
</evidence>
<sequence>MEEEDIFDIFGDEFEDNSRAPKKRRMEDVEEQIITDNESRAKHLLSQLEKAVAEIEEPKVEEPEITVESEIVEISAETSVKEEPKKAEDISFEKSFREIPRVQILSLPAVGCIHEVAVPPNHTYVAPAPLASYTALEFPFPLDSFQKEAIACVEHGESVLVSAHTSSGKTVVALYAISLAFRERQRVVYTSPIKALSNQKYRELCQKFSDVGLLTGDVTINPSGSCLVMTTEILRSMLYRERGVVWEESIILLPDSVRYIFLSATIPNASQFAEWITFLHKQNCHVISTEFRPVPLQHYVYPAGGDGIYLVLNENGEFLEERFQQAMKTIGKGASLTSTDKRGRKGGVVQTGSALHKLIRLIMERQLSPVIVFSFSRKECEVQAMEISSLDLTDSREKFLIQDVFCNAIALLSEEDRKLPQALFATETFSMGLNMPAKTVLFTAVRKFDGKVHRWLSSGEYIQMSGRAGRRGLDKRGVVILVLESSIGADIAKNIIKGDADPLNSEFRLTYNMVLNLFRVEGINPEFMLEQAEKIRMEFENIIVTKENELLGYLNVKKDIEKLQEKMLAYITKANYIAPFLLPGRLLHVRRVVAFVISEVICSGLWLRRTVFTVGKSTYLIVFKRFVQANNKLCLKQISFLLRTVFFFKSIIELENQAISSSAASRIAQSVFDSLD</sequence>
<dbReference type="EMBL" id="LVZM01017436">
    <property type="protein sequence ID" value="OUC42505.1"/>
    <property type="molecule type" value="Genomic_DNA"/>
</dbReference>
<reference evidence="8 9" key="1">
    <citation type="submission" date="2015-04" db="EMBL/GenBank/DDBJ databases">
        <title>Draft genome of the roundworm Trichinella nativa.</title>
        <authorList>
            <person name="Mitreva M."/>
        </authorList>
    </citation>
    <scope>NUCLEOTIDE SEQUENCE [LARGE SCALE GENOMIC DNA]</scope>
    <source>
        <strain evidence="8 9">ISS45</strain>
    </source>
</reference>
<dbReference type="SMART" id="SM00490">
    <property type="entry name" value="HELICc"/>
    <property type="match status" value="1"/>
</dbReference>
<accession>A0A1Y3EBX6</accession>
<feature type="domain" description="Helicase C-terminal" evidence="7">
    <location>
        <begin position="354"/>
        <end position="521"/>
    </location>
</feature>
<dbReference type="GO" id="GO:0004386">
    <property type="term" value="F:helicase activity"/>
    <property type="evidence" value="ECO:0007669"/>
    <property type="project" value="UniProtKB-KW"/>
</dbReference>
<gene>
    <name evidence="8" type="ORF">D917_00300</name>
</gene>
<dbReference type="InterPro" id="IPR014001">
    <property type="entry name" value="Helicase_ATP-bd"/>
</dbReference>
<name>A0A1Y3EBX6_9BILA</name>
<dbReference type="GO" id="GO:0000460">
    <property type="term" value="P:maturation of 5.8S rRNA"/>
    <property type="evidence" value="ECO:0007669"/>
    <property type="project" value="TreeGrafter"/>
</dbReference>
<dbReference type="PANTHER" id="PTHR12131">
    <property type="entry name" value="ATP-DEPENDENT RNA AND DNA HELICASE"/>
    <property type="match status" value="1"/>
</dbReference>
<organism evidence="8 9">
    <name type="scientific">Trichinella nativa</name>
    <dbReference type="NCBI Taxonomy" id="6335"/>
    <lineage>
        <taxon>Eukaryota</taxon>
        <taxon>Metazoa</taxon>
        <taxon>Ecdysozoa</taxon>
        <taxon>Nematoda</taxon>
        <taxon>Enoplea</taxon>
        <taxon>Dorylaimia</taxon>
        <taxon>Trichinellida</taxon>
        <taxon>Trichinellidae</taxon>
        <taxon>Trichinella</taxon>
    </lineage>
</organism>
<evidence type="ECO:0000256" key="2">
    <source>
        <dbReference type="ARBA" id="ARBA00022801"/>
    </source>
</evidence>
<dbReference type="InterPro" id="IPR001650">
    <property type="entry name" value="Helicase_C-like"/>
</dbReference>
<protein>
    <submittedName>
        <fullName evidence="8">DEAD/DEAH box helicase</fullName>
    </submittedName>
</protein>
<dbReference type="GO" id="GO:0003676">
    <property type="term" value="F:nucleic acid binding"/>
    <property type="evidence" value="ECO:0007669"/>
    <property type="project" value="InterPro"/>
</dbReference>
<dbReference type="InterPro" id="IPR011545">
    <property type="entry name" value="DEAD/DEAH_box_helicase_dom"/>
</dbReference>
<dbReference type="PROSITE" id="PS51194">
    <property type="entry name" value="HELICASE_CTER"/>
    <property type="match status" value="1"/>
</dbReference>
<dbReference type="GO" id="GO:0005524">
    <property type="term" value="F:ATP binding"/>
    <property type="evidence" value="ECO:0007669"/>
    <property type="project" value="UniProtKB-KW"/>
</dbReference>